<reference evidence="1 2" key="1">
    <citation type="submission" date="2018-09" db="EMBL/GenBank/DDBJ databases">
        <authorList>
            <person name="Zhu H."/>
        </authorList>
    </citation>
    <scope>NUCLEOTIDE SEQUENCE [LARGE SCALE GENOMIC DNA]</scope>
    <source>
        <strain evidence="1 2">K1S02-61</strain>
    </source>
</reference>
<organism evidence="1 2">
    <name type="scientific">Massilia cavernae</name>
    <dbReference type="NCBI Taxonomy" id="2320864"/>
    <lineage>
        <taxon>Bacteria</taxon>
        <taxon>Pseudomonadati</taxon>
        <taxon>Pseudomonadota</taxon>
        <taxon>Betaproteobacteria</taxon>
        <taxon>Burkholderiales</taxon>
        <taxon>Oxalobacteraceae</taxon>
        <taxon>Telluria group</taxon>
        <taxon>Massilia</taxon>
    </lineage>
</organism>
<name>A0A418Y7S6_9BURK</name>
<comment type="caution">
    <text evidence="1">The sequence shown here is derived from an EMBL/GenBank/DDBJ whole genome shotgun (WGS) entry which is preliminary data.</text>
</comment>
<protein>
    <recommendedName>
        <fullName evidence="3">6-phosphogluconate dehydrogenase</fullName>
    </recommendedName>
</protein>
<dbReference type="OrthoDB" id="9794557at2"/>
<dbReference type="Proteomes" id="UP000284006">
    <property type="component" value="Unassembled WGS sequence"/>
</dbReference>
<dbReference type="EMBL" id="QYUP01000019">
    <property type="protein sequence ID" value="RJG26333.1"/>
    <property type="molecule type" value="Genomic_DNA"/>
</dbReference>
<keyword evidence="2" id="KW-1185">Reference proteome</keyword>
<evidence type="ECO:0000313" key="1">
    <source>
        <dbReference type="EMBL" id="RJG26333.1"/>
    </source>
</evidence>
<dbReference type="RefSeq" id="WP_119809291.1">
    <property type="nucleotide sequence ID" value="NZ_QYUP01000019.1"/>
</dbReference>
<sequence length="123" mass="13580">MPTHRRISLILVALLAAAAAAFSLYTWIAMSWSYSEGERAGYLQKFSRKGWLCKTWEGEMLLSSMPGAIPERFAFTVRDDKLAAQLSAAAGKRVVISYAQHRGVPSSCFGETEYFVEKVAVAP</sequence>
<proteinExistence type="predicted"/>
<accession>A0A418Y7S6</accession>
<evidence type="ECO:0000313" key="2">
    <source>
        <dbReference type="Proteomes" id="UP000284006"/>
    </source>
</evidence>
<gene>
    <name evidence="1" type="ORF">D3872_02310</name>
</gene>
<evidence type="ECO:0008006" key="3">
    <source>
        <dbReference type="Google" id="ProtNLM"/>
    </source>
</evidence>
<dbReference type="AlphaFoldDB" id="A0A418Y7S6"/>